<accession>A0A0X9NQY6</accession>
<name>A0A0X9NQY6_9EUCA</name>
<dbReference type="EMBL" id="KT182069">
    <property type="protein sequence ID" value="ALZ50234.1"/>
    <property type="molecule type" value="Genomic_DNA"/>
</dbReference>
<evidence type="ECO:0000256" key="17">
    <source>
        <dbReference type="ARBA" id="ARBA00049551"/>
    </source>
</evidence>
<feature type="transmembrane region" description="Helical" evidence="18">
    <location>
        <begin position="315"/>
        <end position="332"/>
    </location>
</feature>
<keyword evidence="13 18" id="KW-0520">NAD</keyword>
<feature type="transmembrane region" description="Helical" evidence="18">
    <location>
        <begin position="192"/>
        <end position="211"/>
    </location>
</feature>
<evidence type="ECO:0000313" key="20">
    <source>
        <dbReference type="EMBL" id="ALZ50234.1"/>
    </source>
</evidence>
<keyword evidence="9 18" id="KW-0999">Mitochondrion inner membrane</keyword>
<feature type="transmembrane region" description="Helical" evidence="18">
    <location>
        <begin position="142"/>
        <end position="162"/>
    </location>
</feature>
<evidence type="ECO:0000256" key="1">
    <source>
        <dbReference type="ARBA" id="ARBA00003257"/>
    </source>
</evidence>
<keyword evidence="15 18" id="KW-0496">Mitochondrion</keyword>
<evidence type="ECO:0000256" key="4">
    <source>
        <dbReference type="ARBA" id="ARBA00012944"/>
    </source>
</evidence>
<dbReference type="PANTHER" id="PTHR46552:SF1">
    <property type="entry name" value="NADH-UBIQUINONE OXIDOREDUCTASE CHAIN 2"/>
    <property type="match status" value="1"/>
</dbReference>
<dbReference type="PRINTS" id="PR01436">
    <property type="entry name" value="NADHDHGNASE2"/>
</dbReference>
<protein>
    <recommendedName>
        <fullName evidence="5 18">NADH-ubiquinone oxidoreductase chain 2</fullName>
        <ecNumber evidence="4 18">7.1.1.2</ecNumber>
    </recommendedName>
</protein>
<evidence type="ECO:0000259" key="19">
    <source>
        <dbReference type="Pfam" id="PF00361"/>
    </source>
</evidence>
<keyword evidence="14 18" id="KW-0830">Ubiquinone</keyword>
<evidence type="ECO:0000256" key="18">
    <source>
        <dbReference type="RuleBase" id="RU003403"/>
    </source>
</evidence>
<evidence type="ECO:0000256" key="12">
    <source>
        <dbReference type="ARBA" id="ARBA00022989"/>
    </source>
</evidence>
<keyword evidence="8 18" id="KW-0812">Transmembrane</keyword>
<comment type="subcellular location">
    <subcellularLocation>
        <location evidence="2 18">Mitochondrion inner membrane</location>
        <topology evidence="2 18">Multi-pass membrane protein</topology>
    </subcellularLocation>
</comment>
<dbReference type="PANTHER" id="PTHR46552">
    <property type="entry name" value="NADH-UBIQUINONE OXIDOREDUCTASE CHAIN 2"/>
    <property type="match status" value="1"/>
</dbReference>
<sequence length="333" mass="38330">MFLTPTNILFLSSLITGSFISISSTSWFTAWVGLELNLMSFIPLISIKPKKTISEAAIKYFLIQALGSSIIIMNSCLMLSYQNMSSLLILLALILKLGAAPFHQWFPQVMEGIMWPQAIILMTIQKLAPMYLLSYLLEQNSIFFIILLSSIFSAIFGSLGGINQVLLRKIMAYSSINHMAWMMSAMMISEKVWIMYFTFYSIISSSISLMFHLSKMNHLSQIINYISYPKFIMFTIPLSLLSLGGLPPFSGFIPKWILIQIFMSMNMYILLFFLLISTLITLYFYTRIFITMIILTPNMKWFIKKNSTNPFSMSFIMYFNMFSMIIPSLYLMI</sequence>
<evidence type="ECO:0000256" key="15">
    <source>
        <dbReference type="ARBA" id="ARBA00023128"/>
    </source>
</evidence>
<feature type="transmembrane region" description="Helical" evidence="18">
    <location>
        <begin position="87"/>
        <end position="106"/>
    </location>
</feature>
<geneLocation type="mitochondrion" evidence="20"/>
<dbReference type="GO" id="GO:0005743">
    <property type="term" value="C:mitochondrial inner membrane"/>
    <property type="evidence" value="ECO:0007669"/>
    <property type="project" value="UniProtKB-SubCell"/>
</dbReference>
<feature type="transmembrane region" description="Helical" evidence="18">
    <location>
        <begin position="231"/>
        <end position="249"/>
    </location>
</feature>
<evidence type="ECO:0000256" key="14">
    <source>
        <dbReference type="ARBA" id="ARBA00023075"/>
    </source>
</evidence>
<gene>
    <name evidence="20" type="primary">NADH2</name>
</gene>
<comment type="catalytic activity">
    <reaction evidence="17 18">
        <text>a ubiquinone + NADH + 5 H(+)(in) = a ubiquinol + NAD(+) + 4 H(+)(out)</text>
        <dbReference type="Rhea" id="RHEA:29091"/>
        <dbReference type="Rhea" id="RHEA-COMP:9565"/>
        <dbReference type="Rhea" id="RHEA-COMP:9566"/>
        <dbReference type="ChEBI" id="CHEBI:15378"/>
        <dbReference type="ChEBI" id="CHEBI:16389"/>
        <dbReference type="ChEBI" id="CHEBI:17976"/>
        <dbReference type="ChEBI" id="CHEBI:57540"/>
        <dbReference type="ChEBI" id="CHEBI:57945"/>
        <dbReference type="EC" id="7.1.1.2"/>
    </reaction>
</comment>
<evidence type="ECO:0000256" key="7">
    <source>
        <dbReference type="ARBA" id="ARBA00022660"/>
    </source>
</evidence>
<proteinExistence type="inferred from homology"/>
<evidence type="ECO:0000256" key="16">
    <source>
        <dbReference type="ARBA" id="ARBA00023136"/>
    </source>
</evidence>
<comment type="similarity">
    <text evidence="3 18">Belongs to the complex I subunit 2 family.</text>
</comment>
<keyword evidence="11 18" id="KW-0249">Electron transport</keyword>
<dbReference type="AlphaFoldDB" id="A0A0X9NQY6"/>
<dbReference type="Pfam" id="PF00361">
    <property type="entry name" value="Proton_antipo_M"/>
    <property type="match status" value="1"/>
</dbReference>
<dbReference type="GO" id="GO:0008137">
    <property type="term" value="F:NADH dehydrogenase (ubiquinone) activity"/>
    <property type="evidence" value="ECO:0007669"/>
    <property type="project" value="UniProtKB-EC"/>
</dbReference>
<comment type="function">
    <text evidence="1">Core subunit of the mitochondrial membrane respiratory chain NADH dehydrogenase (Complex I) that is believed to belong to the minimal assembly required for catalysis. Complex I functions in the transfer of electrons from NADH to the respiratory chain. The immediate electron acceptor for the enzyme is believed to be ubiquinone.</text>
</comment>
<evidence type="ECO:0000256" key="2">
    <source>
        <dbReference type="ARBA" id="ARBA00004448"/>
    </source>
</evidence>
<feature type="transmembrane region" description="Helical" evidence="18">
    <location>
        <begin position="118"/>
        <end position="136"/>
    </location>
</feature>
<comment type="function">
    <text evidence="18">Core subunit of the mitochondrial membrane respiratory chain NADH dehydrogenase (Complex I) which catalyzes electron transfer from NADH through the respiratory chain, using ubiquinone as an electron acceptor. Essential for the catalytic activity and assembly of complex I.</text>
</comment>
<evidence type="ECO:0000256" key="11">
    <source>
        <dbReference type="ARBA" id="ARBA00022982"/>
    </source>
</evidence>
<evidence type="ECO:0000256" key="6">
    <source>
        <dbReference type="ARBA" id="ARBA00022448"/>
    </source>
</evidence>
<dbReference type="InterPro" id="IPR001750">
    <property type="entry name" value="ND/Mrp_TM"/>
</dbReference>
<feature type="transmembrane region" description="Helical" evidence="18">
    <location>
        <begin position="20"/>
        <end position="45"/>
    </location>
</feature>
<evidence type="ECO:0000256" key="3">
    <source>
        <dbReference type="ARBA" id="ARBA00007012"/>
    </source>
</evidence>
<organism evidence="20">
    <name type="scientific">Moloha majora</name>
    <dbReference type="NCBI Taxonomy" id="405146"/>
    <lineage>
        <taxon>Eukaryota</taxon>
        <taxon>Metazoa</taxon>
        <taxon>Ecdysozoa</taxon>
        <taxon>Arthropoda</taxon>
        <taxon>Crustacea</taxon>
        <taxon>Multicrustacea</taxon>
        <taxon>Malacostraca</taxon>
        <taxon>Eumalacostraca</taxon>
        <taxon>Eucarida</taxon>
        <taxon>Decapoda</taxon>
        <taxon>Pleocyemata</taxon>
        <taxon>Brachyura</taxon>
        <taxon>Dromiacea</taxon>
        <taxon>Homoloidea</taxon>
        <taxon>Homolidae</taxon>
        <taxon>Moloha</taxon>
    </lineage>
</organism>
<evidence type="ECO:0000256" key="9">
    <source>
        <dbReference type="ARBA" id="ARBA00022792"/>
    </source>
</evidence>
<dbReference type="InterPro" id="IPR003917">
    <property type="entry name" value="NADH_UbQ_OxRdtase_chain2"/>
</dbReference>
<reference evidence="20" key="1">
    <citation type="submission" date="2015-06" db="EMBL/GenBank/DDBJ databases">
        <title>The complete mitochondrial genomes of the Homoloidea crabs, Homola orientalis and Moloha majora: novel non-coding region features and the phylogenetic implications of the Brachyura.</title>
        <authorList>
            <person name="Shi G."/>
            <person name="Cui Z."/>
            <person name="Hui M."/>
            <person name="Liu Y."/>
            <person name="Song C."/>
        </authorList>
    </citation>
    <scope>NUCLEOTIDE SEQUENCE</scope>
</reference>
<keyword evidence="7 18" id="KW-0679">Respiratory chain</keyword>
<dbReference type="GO" id="GO:0006120">
    <property type="term" value="P:mitochondrial electron transport, NADH to ubiquinone"/>
    <property type="evidence" value="ECO:0007669"/>
    <property type="project" value="InterPro"/>
</dbReference>
<feature type="domain" description="NADH:quinone oxidoreductase/Mrp antiporter transmembrane" evidence="19">
    <location>
        <begin position="24"/>
        <end position="281"/>
    </location>
</feature>
<evidence type="ECO:0000256" key="8">
    <source>
        <dbReference type="ARBA" id="ARBA00022692"/>
    </source>
</evidence>
<keyword evidence="16 18" id="KW-0472">Membrane</keyword>
<evidence type="ECO:0000256" key="13">
    <source>
        <dbReference type="ARBA" id="ARBA00023027"/>
    </source>
</evidence>
<dbReference type="InterPro" id="IPR050175">
    <property type="entry name" value="Complex_I_Subunit_2"/>
</dbReference>
<evidence type="ECO:0000256" key="5">
    <source>
        <dbReference type="ARBA" id="ARBA00021008"/>
    </source>
</evidence>
<keyword evidence="10 18" id="KW-1278">Translocase</keyword>
<evidence type="ECO:0000256" key="10">
    <source>
        <dbReference type="ARBA" id="ARBA00022967"/>
    </source>
</evidence>
<keyword evidence="6" id="KW-0813">Transport</keyword>
<keyword evidence="12 18" id="KW-1133">Transmembrane helix</keyword>
<dbReference type="EC" id="7.1.1.2" evidence="4 18"/>
<feature type="transmembrane region" description="Helical" evidence="18">
    <location>
        <begin position="57"/>
        <end position="81"/>
    </location>
</feature>